<dbReference type="Pfam" id="PF13439">
    <property type="entry name" value="Glyco_transf_4"/>
    <property type="match status" value="1"/>
</dbReference>
<dbReference type="PANTHER" id="PTHR12526">
    <property type="entry name" value="GLYCOSYLTRANSFERASE"/>
    <property type="match status" value="1"/>
</dbReference>
<keyword evidence="4" id="KW-1185">Reference proteome</keyword>
<dbReference type="Pfam" id="PF00534">
    <property type="entry name" value="Glycos_transf_1"/>
    <property type="match status" value="1"/>
</dbReference>
<feature type="domain" description="Glycosyl transferase family 1" evidence="1">
    <location>
        <begin position="180"/>
        <end position="349"/>
    </location>
</feature>
<gene>
    <name evidence="3" type="ORF">CKO40_19430</name>
</gene>
<dbReference type="GO" id="GO:0016757">
    <property type="term" value="F:glycosyltransferase activity"/>
    <property type="evidence" value="ECO:0007669"/>
    <property type="project" value="InterPro"/>
</dbReference>
<dbReference type="Gene3D" id="3.40.50.2000">
    <property type="entry name" value="Glycogen Phosphorylase B"/>
    <property type="match status" value="2"/>
</dbReference>
<feature type="domain" description="Glycosyltransferase subfamily 4-like N-terminal" evidence="2">
    <location>
        <begin position="60"/>
        <end position="172"/>
    </location>
</feature>
<evidence type="ECO:0000313" key="3">
    <source>
        <dbReference type="EMBL" id="MBK1706657.1"/>
    </source>
</evidence>
<accession>A0AAJ0XCA2</accession>
<dbReference type="SUPFAM" id="SSF53756">
    <property type="entry name" value="UDP-Glycosyltransferase/glycogen phosphorylase"/>
    <property type="match status" value="1"/>
</dbReference>
<dbReference type="GO" id="GO:1901135">
    <property type="term" value="P:carbohydrate derivative metabolic process"/>
    <property type="evidence" value="ECO:0007669"/>
    <property type="project" value="UniProtKB-ARBA"/>
</dbReference>
<comment type="caution">
    <text evidence="3">The sequence shown here is derived from an EMBL/GenBank/DDBJ whole genome shotgun (WGS) entry which is preliminary data.</text>
</comment>
<organism evidence="3 4">
    <name type="scientific">Halochromatium glycolicum</name>
    <dbReference type="NCBI Taxonomy" id="85075"/>
    <lineage>
        <taxon>Bacteria</taxon>
        <taxon>Pseudomonadati</taxon>
        <taxon>Pseudomonadota</taxon>
        <taxon>Gammaproteobacteria</taxon>
        <taxon>Chromatiales</taxon>
        <taxon>Chromatiaceae</taxon>
        <taxon>Halochromatium</taxon>
    </lineage>
</organism>
<evidence type="ECO:0000259" key="1">
    <source>
        <dbReference type="Pfam" id="PF00534"/>
    </source>
</evidence>
<dbReference type="AlphaFoldDB" id="A0AAJ0XCA2"/>
<protein>
    <submittedName>
        <fullName evidence="3">Glycosyl transferase family 1</fullName>
    </submittedName>
</protein>
<sequence>MFRVAASLPVTVVAPVPWFPGEGLIRRWRPHYRPRVPDREVQQGIEVYHPRFLSIPHFFKFTDALSEALFCLPLLRRLHRAGRLDILDAHFVFPDGVAAGLLARWLRVPHCITLRGTILRISRTRVRKRLAAWAMRCAARVFSVSDSLRQTAIAMGIPADQMRVVANGINLALFQPEDRAACREQLGIAPDTPVLITVGTLSERKGFHRVIGQLPALLEHYPRLVYLVVGGEHPDGDEQRLRTLAAELGLTEHVRFLGRQPPDQLRYLYSAADLFVLPTRFEGWANVFLEAAACGLPSVTTRVGGNAEVICSDRLGRLIDYGDDEALRETIIEALDTDWDRGAIIAYARDNAWEQRIPRLVAEFRRIQAQDAQPQPTDV</sequence>
<name>A0AAJ0XCA2_9GAMM</name>
<dbReference type="EMBL" id="NRSJ01000047">
    <property type="protein sequence ID" value="MBK1706657.1"/>
    <property type="molecule type" value="Genomic_DNA"/>
</dbReference>
<proteinExistence type="predicted"/>
<evidence type="ECO:0000259" key="2">
    <source>
        <dbReference type="Pfam" id="PF13439"/>
    </source>
</evidence>
<reference evidence="3" key="2">
    <citation type="journal article" date="2020" name="Microorganisms">
        <title>Osmotic Adaptation and Compatible Solute Biosynthesis of Phototrophic Bacteria as Revealed from Genome Analyses.</title>
        <authorList>
            <person name="Imhoff J.F."/>
            <person name="Rahn T."/>
            <person name="Kunzel S."/>
            <person name="Keller A."/>
            <person name="Neulinger S.C."/>
        </authorList>
    </citation>
    <scope>NUCLEOTIDE SEQUENCE</scope>
    <source>
        <strain evidence="3">DSM 11080</strain>
    </source>
</reference>
<dbReference type="InterPro" id="IPR001296">
    <property type="entry name" value="Glyco_trans_1"/>
</dbReference>
<dbReference type="InterPro" id="IPR028098">
    <property type="entry name" value="Glyco_trans_4-like_N"/>
</dbReference>
<dbReference type="Proteomes" id="UP001296776">
    <property type="component" value="Unassembled WGS sequence"/>
</dbReference>
<reference evidence="3" key="1">
    <citation type="submission" date="2017-08" db="EMBL/GenBank/DDBJ databases">
        <authorList>
            <person name="Imhoff J.F."/>
            <person name="Rahn T."/>
            <person name="Kuenzel S."/>
            <person name="Neulinger S.C."/>
        </authorList>
    </citation>
    <scope>NUCLEOTIDE SEQUENCE</scope>
    <source>
        <strain evidence="3">DSM 11080</strain>
    </source>
</reference>
<evidence type="ECO:0000313" key="4">
    <source>
        <dbReference type="Proteomes" id="UP001296776"/>
    </source>
</evidence>
<keyword evidence="3" id="KW-0808">Transferase</keyword>